<dbReference type="PANTHER" id="PTHR43133:SF8">
    <property type="entry name" value="RNA POLYMERASE SIGMA FACTOR HI_1459-RELATED"/>
    <property type="match status" value="1"/>
</dbReference>
<dbReference type="InterPro" id="IPR039425">
    <property type="entry name" value="RNA_pol_sigma-70-like"/>
</dbReference>
<evidence type="ECO:0000256" key="1">
    <source>
        <dbReference type="ARBA" id="ARBA00010641"/>
    </source>
</evidence>
<dbReference type="GO" id="GO:0003677">
    <property type="term" value="F:DNA binding"/>
    <property type="evidence" value="ECO:0007669"/>
    <property type="project" value="UniProtKB-KW"/>
</dbReference>
<dbReference type="Gene3D" id="1.10.1740.10">
    <property type="match status" value="1"/>
</dbReference>
<dbReference type="GO" id="GO:0006352">
    <property type="term" value="P:DNA-templated transcription initiation"/>
    <property type="evidence" value="ECO:0007669"/>
    <property type="project" value="InterPro"/>
</dbReference>
<evidence type="ECO:0000256" key="5">
    <source>
        <dbReference type="ARBA" id="ARBA00023163"/>
    </source>
</evidence>
<dbReference type="PANTHER" id="PTHR43133">
    <property type="entry name" value="RNA POLYMERASE ECF-TYPE SIGMA FACTO"/>
    <property type="match status" value="1"/>
</dbReference>
<dbReference type="NCBIfam" id="TIGR02937">
    <property type="entry name" value="sigma70-ECF"/>
    <property type="match status" value="1"/>
</dbReference>
<dbReference type="InterPro" id="IPR013249">
    <property type="entry name" value="RNA_pol_sigma70_r4_t2"/>
</dbReference>
<dbReference type="Gene3D" id="1.10.10.10">
    <property type="entry name" value="Winged helix-like DNA-binding domain superfamily/Winged helix DNA-binding domain"/>
    <property type="match status" value="1"/>
</dbReference>
<dbReference type="InterPro" id="IPR013324">
    <property type="entry name" value="RNA_pol_sigma_r3/r4-like"/>
</dbReference>
<gene>
    <name evidence="7" type="ORF">FUA23_21280</name>
</gene>
<dbReference type="InterPro" id="IPR036388">
    <property type="entry name" value="WH-like_DNA-bd_sf"/>
</dbReference>
<dbReference type="Pfam" id="PF08281">
    <property type="entry name" value="Sigma70_r4_2"/>
    <property type="match status" value="1"/>
</dbReference>
<organism evidence="7 8">
    <name type="scientific">Neolewinella aurantiaca</name>
    <dbReference type="NCBI Taxonomy" id="2602767"/>
    <lineage>
        <taxon>Bacteria</taxon>
        <taxon>Pseudomonadati</taxon>
        <taxon>Bacteroidota</taxon>
        <taxon>Saprospiria</taxon>
        <taxon>Saprospirales</taxon>
        <taxon>Lewinellaceae</taxon>
        <taxon>Neolewinella</taxon>
    </lineage>
</organism>
<sequence>MPNRVTFLLLVRLFGQTTLFYATVPTQKQTIFLAAYADCHDAFLRYCTTVSFGKCDVQDLVQDVMLSTFQHFDGIEEGKLLHYMIRAARNRSISLGRARRFKAVDLEEQSLERLRSKGASAETLLDVETLYRALNRLPEKQRNAVILFEINGFSVREIAGMQGSSEASVKMKLSRGRKRLRELLTDSPRNYGQFVMSAKTILL</sequence>
<keyword evidence="3" id="KW-0731">Sigma factor</keyword>
<evidence type="ECO:0000313" key="8">
    <source>
        <dbReference type="Proteomes" id="UP000321907"/>
    </source>
</evidence>
<evidence type="ECO:0000313" key="7">
    <source>
        <dbReference type="EMBL" id="TXF84247.1"/>
    </source>
</evidence>
<dbReference type="AlphaFoldDB" id="A0A5C7F409"/>
<keyword evidence="2" id="KW-0805">Transcription regulation</keyword>
<keyword evidence="8" id="KW-1185">Reference proteome</keyword>
<dbReference type="InterPro" id="IPR013325">
    <property type="entry name" value="RNA_pol_sigma_r2"/>
</dbReference>
<dbReference type="SUPFAM" id="SSF88946">
    <property type="entry name" value="Sigma2 domain of RNA polymerase sigma factors"/>
    <property type="match status" value="1"/>
</dbReference>
<dbReference type="InterPro" id="IPR014284">
    <property type="entry name" value="RNA_pol_sigma-70_dom"/>
</dbReference>
<evidence type="ECO:0000259" key="6">
    <source>
        <dbReference type="Pfam" id="PF08281"/>
    </source>
</evidence>
<name>A0A5C7F409_9BACT</name>
<evidence type="ECO:0000256" key="4">
    <source>
        <dbReference type="ARBA" id="ARBA00023125"/>
    </source>
</evidence>
<comment type="caution">
    <text evidence="7">The sequence shown here is derived from an EMBL/GenBank/DDBJ whole genome shotgun (WGS) entry which is preliminary data.</text>
</comment>
<protein>
    <submittedName>
        <fullName evidence="7">Sigma-70 family RNA polymerase sigma factor</fullName>
    </submittedName>
</protein>
<dbReference type="SUPFAM" id="SSF88659">
    <property type="entry name" value="Sigma3 and sigma4 domains of RNA polymerase sigma factors"/>
    <property type="match status" value="1"/>
</dbReference>
<feature type="domain" description="RNA polymerase sigma factor 70 region 4 type 2" evidence="6">
    <location>
        <begin position="130"/>
        <end position="180"/>
    </location>
</feature>
<dbReference type="CDD" id="cd06171">
    <property type="entry name" value="Sigma70_r4"/>
    <property type="match status" value="1"/>
</dbReference>
<keyword evidence="4" id="KW-0238">DNA-binding</keyword>
<dbReference type="Proteomes" id="UP000321907">
    <property type="component" value="Unassembled WGS sequence"/>
</dbReference>
<proteinExistence type="inferred from homology"/>
<evidence type="ECO:0000256" key="3">
    <source>
        <dbReference type="ARBA" id="ARBA00023082"/>
    </source>
</evidence>
<evidence type="ECO:0000256" key="2">
    <source>
        <dbReference type="ARBA" id="ARBA00023015"/>
    </source>
</evidence>
<dbReference type="EMBL" id="VOXD01000054">
    <property type="protein sequence ID" value="TXF84247.1"/>
    <property type="molecule type" value="Genomic_DNA"/>
</dbReference>
<comment type="similarity">
    <text evidence="1">Belongs to the sigma-70 factor family. ECF subfamily.</text>
</comment>
<dbReference type="OrthoDB" id="1467079at2"/>
<reference evidence="7 8" key="1">
    <citation type="submission" date="2019-08" db="EMBL/GenBank/DDBJ databases">
        <title>Lewinella sp. strain SSH13 Genome sequencing and assembly.</title>
        <authorList>
            <person name="Kim I."/>
        </authorList>
    </citation>
    <scope>NUCLEOTIDE SEQUENCE [LARGE SCALE GENOMIC DNA]</scope>
    <source>
        <strain evidence="7 8">SSH13</strain>
    </source>
</reference>
<keyword evidence="5" id="KW-0804">Transcription</keyword>
<dbReference type="GO" id="GO:0016987">
    <property type="term" value="F:sigma factor activity"/>
    <property type="evidence" value="ECO:0007669"/>
    <property type="project" value="UniProtKB-KW"/>
</dbReference>
<accession>A0A5C7F409</accession>